<proteinExistence type="predicted"/>
<dbReference type="AlphaFoldDB" id="A0A131Z4P6"/>
<evidence type="ECO:0008006" key="3">
    <source>
        <dbReference type="Google" id="ProtNLM"/>
    </source>
</evidence>
<protein>
    <recommendedName>
        <fullName evidence="3">Secreted protein</fullName>
    </recommendedName>
</protein>
<keyword evidence="1" id="KW-0732">Signal</keyword>
<name>A0A131Z4P6_RHIAP</name>
<reference evidence="2" key="1">
    <citation type="journal article" date="2016" name="Ticks Tick Borne Dis.">
        <title>De novo assembly and annotation of the salivary gland transcriptome of Rhipicephalus appendiculatus male and female ticks during blood feeding.</title>
        <authorList>
            <person name="de Castro M.H."/>
            <person name="de Klerk D."/>
            <person name="Pienaar R."/>
            <person name="Latif A.A."/>
            <person name="Rees D.J."/>
            <person name="Mans B.J."/>
        </authorList>
    </citation>
    <scope>NUCLEOTIDE SEQUENCE</scope>
    <source>
        <tissue evidence="2">Salivary glands</tissue>
    </source>
</reference>
<accession>A0A131Z4P6</accession>
<sequence>MVWSVQLVYIVILLLSRQTADKLVIASVSCVCRLSSSKLPQTRSTQQCAWSLCIGTADSTGTTSTETLFALWTFTLLHAHKAFCRARITLDIGHPQGDKERFATHPIWNTHTHMQKSSQFRLCS</sequence>
<evidence type="ECO:0000313" key="2">
    <source>
        <dbReference type="EMBL" id="JAP86373.1"/>
    </source>
</evidence>
<organism evidence="2">
    <name type="scientific">Rhipicephalus appendiculatus</name>
    <name type="common">Brown ear tick</name>
    <dbReference type="NCBI Taxonomy" id="34631"/>
    <lineage>
        <taxon>Eukaryota</taxon>
        <taxon>Metazoa</taxon>
        <taxon>Ecdysozoa</taxon>
        <taxon>Arthropoda</taxon>
        <taxon>Chelicerata</taxon>
        <taxon>Arachnida</taxon>
        <taxon>Acari</taxon>
        <taxon>Parasitiformes</taxon>
        <taxon>Ixodida</taxon>
        <taxon>Ixodoidea</taxon>
        <taxon>Ixodidae</taxon>
        <taxon>Rhipicephalinae</taxon>
        <taxon>Rhipicephalus</taxon>
        <taxon>Rhipicephalus</taxon>
    </lineage>
</organism>
<dbReference type="EMBL" id="GEDV01002184">
    <property type="protein sequence ID" value="JAP86373.1"/>
    <property type="molecule type" value="Transcribed_RNA"/>
</dbReference>
<feature type="signal peptide" evidence="1">
    <location>
        <begin position="1"/>
        <end position="22"/>
    </location>
</feature>
<feature type="chain" id="PRO_5007286765" description="Secreted protein" evidence="1">
    <location>
        <begin position="23"/>
        <end position="124"/>
    </location>
</feature>
<evidence type="ECO:0000256" key="1">
    <source>
        <dbReference type="SAM" id="SignalP"/>
    </source>
</evidence>